<protein>
    <recommendedName>
        <fullName evidence="8">RING-type domain-containing protein</fullName>
    </recommendedName>
</protein>
<dbReference type="OrthoDB" id="10009520at2759"/>
<evidence type="ECO:0000256" key="5">
    <source>
        <dbReference type="ARBA" id="ARBA00022771"/>
    </source>
</evidence>
<name>A0A815K7X8_9BILA</name>
<comment type="pathway">
    <text evidence="1">Protein modification; protein ubiquitination.</text>
</comment>
<evidence type="ECO:0000256" key="7">
    <source>
        <dbReference type="ARBA" id="ARBA00022833"/>
    </source>
</evidence>
<organism evidence="9 11">
    <name type="scientific">Rotaria sordida</name>
    <dbReference type="NCBI Taxonomy" id="392033"/>
    <lineage>
        <taxon>Eukaryota</taxon>
        <taxon>Metazoa</taxon>
        <taxon>Spiralia</taxon>
        <taxon>Gnathifera</taxon>
        <taxon>Rotifera</taxon>
        <taxon>Eurotatoria</taxon>
        <taxon>Bdelloidea</taxon>
        <taxon>Philodinida</taxon>
        <taxon>Philodinidae</taxon>
        <taxon>Rotaria</taxon>
    </lineage>
</organism>
<dbReference type="GO" id="GO:0016740">
    <property type="term" value="F:transferase activity"/>
    <property type="evidence" value="ECO:0007669"/>
    <property type="project" value="UniProtKB-KW"/>
</dbReference>
<dbReference type="InterPro" id="IPR044066">
    <property type="entry name" value="TRIAD_supradom"/>
</dbReference>
<keyword evidence="2" id="KW-0808">Transferase</keyword>
<keyword evidence="4" id="KW-0677">Repeat</keyword>
<dbReference type="CDD" id="cd20336">
    <property type="entry name" value="Rcat_RBR"/>
    <property type="match status" value="1"/>
</dbReference>
<dbReference type="SUPFAM" id="SSF57850">
    <property type="entry name" value="RING/U-box"/>
    <property type="match status" value="1"/>
</dbReference>
<evidence type="ECO:0000256" key="3">
    <source>
        <dbReference type="ARBA" id="ARBA00022723"/>
    </source>
</evidence>
<evidence type="ECO:0000259" key="8">
    <source>
        <dbReference type="PROSITE" id="PS51873"/>
    </source>
</evidence>
<keyword evidence="7" id="KW-0862">Zinc</keyword>
<feature type="domain" description="RING-type" evidence="8">
    <location>
        <begin position="19"/>
        <end position="249"/>
    </location>
</feature>
<evidence type="ECO:0000313" key="9">
    <source>
        <dbReference type="EMBL" id="CAF1389703.1"/>
    </source>
</evidence>
<dbReference type="EMBL" id="CAJNOO010004670">
    <property type="protein sequence ID" value="CAF1389703.1"/>
    <property type="molecule type" value="Genomic_DNA"/>
</dbReference>
<evidence type="ECO:0000256" key="6">
    <source>
        <dbReference type="ARBA" id="ARBA00022786"/>
    </source>
</evidence>
<keyword evidence="6" id="KW-0833">Ubl conjugation pathway</keyword>
<keyword evidence="3" id="KW-0479">Metal-binding</keyword>
<evidence type="ECO:0000256" key="2">
    <source>
        <dbReference type="ARBA" id="ARBA00022679"/>
    </source>
</evidence>
<keyword evidence="5" id="KW-0863">Zinc-finger</keyword>
<gene>
    <name evidence="10" type="ORF">OTI717_LOCUS14922</name>
    <name evidence="9" type="ORF">RFH988_LOCUS34287</name>
</gene>
<evidence type="ECO:0000313" key="11">
    <source>
        <dbReference type="Proteomes" id="UP000663882"/>
    </source>
</evidence>
<dbReference type="Proteomes" id="UP000663823">
    <property type="component" value="Unassembled WGS sequence"/>
</dbReference>
<sequence length="342" mass="39275">MSSAKVIAAAAAAVKDEKKKTICGGCGSELEPDQLGIQCVQGHHFCTECSTHIVDLFFANPQKYIPLRCLQCHIELNPCVFERQLTLKQHDIYDQYMLTFVRTKESPRSDERLDHCPFCSWGSICSKQASHTFYCERPECHVVSCLTCLKACPRVKSDYPTDEELAEIEQHFICAELADDKQIVDDYLELGQKVPCPQCGLAGRKDHGCTHMACPTCAQLWCYFCGKKVEDCDKVRGGTNEIYDHNVDWNCNPNRCPMYLRQIAGVDDRWPNNEEDCLVRFHRIRTLRLLREAFEKLGQNRMDELDRHFSIISSSDFTWNEILHGDLTLIRYTNSNQTRNNS</sequence>
<dbReference type="PANTHER" id="PTHR22770:SF47">
    <property type="entry name" value="E3 UBIQUITIN-PROTEIN LIGASE RNF216"/>
    <property type="match status" value="1"/>
</dbReference>
<evidence type="ECO:0000256" key="1">
    <source>
        <dbReference type="ARBA" id="ARBA00004906"/>
    </source>
</evidence>
<proteinExistence type="predicted"/>
<evidence type="ECO:0000256" key="4">
    <source>
        <dbReference type="ARBA" id="ARBA00022737"/>
    </source>
</evidence>
<dbReference type="GO" id="GO:0008270">
    <property type="term" value="F:zinc ion binding"/>
    <property type="evidence" value="ECO:0007669"/>
    <property type="project" value="UniProtKB-KW"/>
</dbReference>
<dbReference type="Gene3D" id="1.20.120.1750">
    <property type="match status" value="1"/>
</dbReference>
<dbReference type="PROSITE" id="PS51873">
    <property type="entry name" value="TRIAD"/>
    <property type="match status" value="1"/>
</dbReference>
<comment type="caution">
    <text evidence="9">The sequence shown here is derived from an EMBL/GenBank/DDBJ whole genome shotgun (WGS) entry which is preliminary data.</text>
</comment>
<accession>A0A815K7X8</accession>
<dbReference type="AlphaFoldDB" id="A0A815K7X8"/>
<dbReference type="PANTHER" id="PTHR22770">
    <property type="entry name" value="UBIQUITIN CONJUGATING ENZYME 7 INTERACTING PROTEIN-RELATED"/>
    <property type="match status" value="1"/>
</dbReference>
<evidence type="ECO:0000313" key="10">
    <source>
        <dbReference type="EMBL" id="CAF3739340.1"/>
    </source>
</evidence>
<dbReference type="EMBL" id="CAJOAX010001711">
    <property type="protein sequence ID" value="CAF3739340.1"/>
    <property type="molecule type" value="Genomic_DNA"/>
</dbReference>
<reference evidence="9" key="1">
    <citation type="submission" date="2021-02" db="EMBL/GenBank/DDBJ databases">
        <authorList>
            <person name="Nowell W R."/>
        </authorList>
    </citation>
    <scope>NUCLEOTIDE SEQUENCE</scope>
</reference>
<dbReference type="InterPro" id="IPR051628">
    <property type="entry name" value="LUBAC_E3_Ligases"/>
</dbReference>
<dbReference type="Proteomes" id="UP000663882">
    <property type="component" value="Unassembled WGS sequence"/>
</dbReference>